<reference evidence="1 2" key="1">
    <citation type="journal article" date="2013" name="Int. J. Syst. Evol. Microbiol.">
        <title>Aquimarina gracilis sp. nov., isolated from the gut microflora of a mussel, Mytilus coruscus, and emended description of Aquimarina spongiae.</title>
        <authorList>
            <person name="Park S.C."/>
            <person name="Choe H.N."/>
            <person name="Baik K.S."/>
            <person name="Seong C.N."/>
        </authorList>
    </citation>
    <scope>NUCLEOTIDE SEQUENCE [LARGE SCALE GENOMIC DNA]</scope>
    <source>
        <strain evidence="1 2">PSC32</strain>
    </source>
</reference>
<gene>
    <name evidence="1" type="ORF">U6A24_16445</name>
</gene>
<organism evidence="1 2">
    <name type="scientific">Aquimarina gracilis</name>
    <dbReference type="NCBI Taxonomy" id="874422"/>
    <lineage>
        <taxon>Bacteria</taxon>
        <taxon>Pseudomonadati</taxon>
        <taxon>Bacteroidota</taxon>
        <taxon>Flavobacteriia</taxon>
        <taxon>Flavobacteriales</taxon>
        <taxon>Flavobacteriaceae</taxon>
        <taxon>Aquimarina</taxon>
    </lineage>
</organism>
<evidence type="ECO:0008006" key="3">
    <source>
        <dbReference type="Google" id="ProtNLM"/>
    </source>
</evidence>
<comment type="caution">
    <text evidence="1">The sequence shown here is derived from an EMBL/GenBank/DDBJ whole genome shotgun (WGS) entry which is preliminary data.</text>
</comment>
<proteinExistence type="predicted"/>
<sequence>MNKFLLCVLFLTLFSCGKQTKESEKDTNKEVTQLDNSPAKPIQKHYTIPFDSKLVTKLSKKEISSVFTRRKQNLLGISNTIYQVYSYNDESGLHYIVLTDHRKAITEEKDTLYDNIYALKILSKNNQLKKRSTVKDKIDKDWETSIGFWNKYSDLSDIDGDGLVDMILTYGTEGQNGYKDGRVKIMAYYMGKRVSVKHQNSEIGGGRLTKINKKLYGLPTQIQDAVKEKMRLMVQNKHAVFTKDWEEKMSEKSDRIEGE</sequence>
<accession>A0ABU5ZYS4</accession>
<keyword evidence="2" id="KW-1185">Reference proteome</keyword>
<evidence type="ECO:0000313" key="1">
    <source>
        <dbReference type="EMBL" id="MEB3347064.1"/>
    </source>
</evidence>
<dbReference type="InterPro" id="IPR058148">
    <property type="entry name" value="M949_RS01915-like_dom"/>
</dbReference>
<dbReference type="NCBIfam" id="NF046077">
    <property type="entry name" value="LPS_M949_RS01915"/>
    <property type="match status" value="1"/>
</dbReference>
<protein>
    <recommendedName>
        <fullName evidence="3">Lipoprotein</fullName>
    </recommendedName>
</protein>
<dbReference type="RefSeq" id="WP_324181085.1">
    <property type="nucleotide sequence ID" value="NZ_BAABAW010000020.1"/>
</dbReference>
<dbReference type="EMBL" id="JAYKLX010000007">
    <property type="protein sequence ID" value="MEB3347064.1"/>
    <property type="molecule type" value="Genomic_DNA"/>
</dbReference>
<dbReference type="PROSITE" id="PS51257">
    <property type="entry name" value="PROKAR_LIPOPROTEIN"/>
    <property type="match status" value="1"/>
</dbReference>
<dbReference type="Proteomes" id="UP001327027">
    <property type="component" value="Unassembled WGS sequence"/>
</dbReference>
<name>A0ABU5ZYS4_9FLAO</name>
<evidence type="ECO:0000313" key="2">
    <source>
        <dbReference type="Proteomes" id="UP001327027"/>
    </source>
</evidence>